<keyword evidence="4" id="KW-1185">Reference proteome</keyword>
<dbReference type="GO" id="GO:0005634">
    <property type="term" value="C:nucleus"/>
    <property type="evidence" value="ECO:0007669"/>
    <property type="project" value="TreeGrafter"/>
</dbReference>
<reference evidence="3" key="1">
    <citation type="journal article" date="2022" name="G3 (Bethesda)">
        <title>High quality genome of the basidiomycete yeast Dioszegia hungarica PDD-24b-2 isolated from cloud water.</title>
        <authorList>
            <person name="Jarrige D."/>
            <person name="Haridas S."/>
            <person name="Bleykasten-Grosshans C."/>
            <person name="Joly M."/>
            <person name="Nadalig T."/>
            <person name="Sancelme M."/>
            <person name="Vuilleumier S."/>
            <person name="Grigoriev I.V."/>
            <person name="Amato P."/>
            <person name="Bringel F."/>
        </authorList>
    </citation>
    <scope>NUCLEOTIDE SEQUENCE</scope>
    <source>
        <strain evidence="3">PDD-24b-2</strain>
    </source>
</reference>
<evidence type="ECO:0000259" key="2">
    <source>
        <dbReference type="Pfam" id="PF13638"/>
    </source>
</evidence>
<dbReference type="Pfam" id="PF13638">
    <property type="entry name" value="PIN_4"/>
    <property type="match status" value="1"/>
</dbReference>
<name>A0AA38LYS9_9TREE</name>
<dbReference type="Gene3D" id="3.40.50.1010">
    <property type="entry name" value="5'-nuclease"/>
    <property type="match status" value="1"/>
</dbReference>
<dbReference type="RefSeq" id="XP_052949258.1">
    <property type="nucleotide sequence ID" value="XM_053087844.1"/>
</dbReference>
<protein>
    <recommendedName>
        <fullName evidence="2">PIN domain-containing protein</fullName>
    </recommendedName>
</protein>
<gene>
    <name evidence="3" type="ORF">MKK02DRAFT_29534</name>
</gene>
<dbReference type="GeneID" id="77727049"/>
<dbReference type="InterPro" id="IPR052626">
    <property type="entry name" value="SWT1_Regulator"/>
</dbReference>
<feature type="compositionally biased region" description="Pro residues" evidence="1">
    <location>
        <begin position="324"/>
        <end position="336"/>
    </location>
</feature>
<evidence type="ECO:0000313" key="3">
    <source>
        <dbReference type="EMBL" id="KAI9639481.1"/>
    </source>
</evidence>
<dbReference type="PANTHER" id="PTHR16161">
    <property type="entry name" value="TRANSCRIPTIONAL PROTEIN SWT1"/>
    <property type="match status" value="1"/>
</dbReference>
<dbReference type="AlphaFoldDB" id="A0AA38LYS9"/>
<comment type="caution">
    <text evidence="3">The sequence shown here is derived from an EMBL/GenBank/DDBJ whole genome shotgun (WGS) entry which is preliminary data.</text>
</comment>
<feature type="region of interest" description="Disordered" evidence="1">
    <location>
        <begin position="316"/>
        <end position="341"/>
    </location>
</feature>
<dbReference type="PANTHER" id="PTHR16161:SF0">
    <property type="entry name" value="TRANSCRIPTIONAL PROTEIN SWT1"/>
    <property type="match status" value="1"/>
</dbReference>
<accession>A0AA38LYS9</accession>
<proteinExistence type="predicted"/>
<organism evidence="3 4">
    <name type="scientific">Dioszegia hungarica</name>
    <dbReference type="NCBI Taxonomy" id="4972"/>
    <lineage>
        <taxon>Eukaryota</taxon>
        <taxon>Fungi</taxon>
        <taxon>Dikarya</taxon>
        <taxon>Basidiomycota</taxon>
        <taxon>Agaricomycotina</taxon>
        <taxon>Tremellomycetes</taxon>
        <taxon>Tremellales</taxon>
        <taxon>Bulleribasidiaceae</taxon>
        <taxon>Dioszegia</taxon>
    </lineage>
</organism>
<feature type="region of interest" description="Disordered" evidence="1">
    <location>
        <begin position="229"/>
        <end position="295"/>
    </location>
</feature>
<dbReference type="Proteomes" id="UP001164286">
    <property type="component" value="Unassembled WGS sequence"/>
</dbReference>
<dbReference type="InterPro" id="IPR002716">
    <property type="entry name" value="PIN_dom"/>
</dbReference>
<evidence type="ECO:0000313" key="4">
    <source>
        <dbReference type="Proteomes" id="UP001164286"/>
    </source>
</evidence>
<feature type="domain" description="PIN" evidence="2">
    <location>
        <begin position="62"/>
        <end position="182"/>
    </location>
</feature>
<dbReference type="EMBL" id="JAKWFO010000001">
    <property type="protein sequence ID" value="KAI9639481.1"/>
    <property type="molecule type" value="Genomic_DNA"/>
</dbReference>
<feature type="compositionally biased region" description="Low complexity" evidence="1">
    <location>
        <begin position="259"/>
        <end position="274"/>
    </location>
</feature>
<sequence>MWSGSYLAQLEAADEVRAARWEDVDMEAAEYIANHQEYEQPEMRTPTRSQAVGTGSHRYLTLDTNVLINHLNLVQKLDKLASQAHTEQSSTVSSQSTRPDTLAAARQATTWLLAVNRHRRETGYGAVRCQRWSERGAQRLSKADDRVLDCALYFREQGGGNVMLWTEDRNLSLLAEANDISTIPSPTPDLTCILHLCGIPFDRTSDLPPQEISTPEVEAEEDGMQIEADLVSPPLPPSSLPAPIATSTPVSLTTRPRRTQSSSSSPSTSTSRPSFAFKDASSPLPSRIPRPTARVPVPTDVLARLTHLARLIRAALPSSSPSSNPSPAPSSNPPTPLSTQNGLNRLITALRLLSPPDGNTDATRQLYRLLSALMTLSAWVRPPSDVRERRVLNNEAAGAVRVAMDALPELGVGVDEGELQELAGIIRVL</sequence>
<evidence type="ECO:0000256" key="1">
    <source>
        <dbReference type="SAM" id="MobiDB-lite"/>
    </source>
</evidence>